<keyword evidence="4" id="KW-1185">Reference proteome</keyword>
<dbReference type="AlphaFoldDB" id="A0AAV5EKS6"/>
<dbReference type="PANTHER" id="PTHR31374">
    <property type="entry name" value="AUXIN-INDUCED PROTEIN-LIKE-RELATED"/>
    <property type="match status" value="1"/>
</dbReference>
<dbReference type="GO" id="GO:0009733">
    <property type="term" value="P:response to auxin"/>
    <property type="evidence" value="ECO:0007669"/>
    <property type="project" value="InterPro"/>
</dbReference>
<name>A0AAV5EKS6_ELECO</name>
<reference evidence="3" key="2">
    <citation type="submission" date="2021-12" db="EMBL/GenBank/DDBJ databases">
        <title>Resequencing data analysis of finger millet.</title>
        <authorList>
            <person name="Hatakeyama M."/>
            <person name="Aluri S."/>
            <person name="Balachadran M.T."/>
            <person name="Sivarajan S.R."/>
            <person name="Poveda L."/>
            <person name="Shimizu-Inatsugi R."/>
            <person name="Schlapbach R."/>
            <person name="Sreeman S.M."/>
            <person name="Shimizu K.K."/>
        </authorList>
    </citation>
    <scope>NUCLEOTIDE SEQUENCE</scope>
</reference>
<feature type="compositionally biased region" description="Low complexity" evidence="2">
    <location>
        <begin position="92"/>
        <end position="102"/>
    </location>
</feature>
<dbReference type="EMBL" id="BQKI01000076">
    <property type="protein sequence ID" value="GJN23127.1"/>
    <property type="molecule type" value="Genomic_DNA"/>
</dbReference>
<organism evidence="3 4">
    <name type="scientific">Eleusine coracana subsp. coracana</name>
    <dbReference type="NCBI Taxonomy" id="191504"/>
    <lineage>
        <taxon>Eukaryota</taxon>
        <taxon>Viridiplantae</taxon>
        <taxon>Streptophyta</taxon>
        <taxon>Embryophyta</taxon>
        <taxon>Tracheophyta</taxon>
        <taxon>Spermatophyta</taxon>
        <taxon>Magnoliopsida</taxon>
        <taxon>Liliopsida</taxon>
        <taxon>Poales</taxon>
        <taxon>Poaceae</taxon>
        <taxon>PACMAD clade</taxon>
        <taxon>Chloridoideae</taxon>
        <taxon>Cynodonteae</taxon>
        <taxon>Eleusininae</taxon>
        <taxon>Eleusine</taxon>
    </lineage>
</organism>
<sequence>MGTGMSVQRGHIPLLIGKGKILKKVLVHRKVLHHPYFFRLLELAAMEFGHDQKGILIIPCKIECFHTIVKLIRGSVLRKKLQCRDSRAGARRSSVGKVSSRRPATQSSPPPEECSSSRFTAAAWTRAVSHRGTDPEEERDGGVAAVFSKSVAAGLCSPNFRSPACDPCLGCCGVARGPGRASATSGWWREAPTRKGMGAHV</sequence>
<proteinExistence type="inferred from homology"/>
<dbReference type="PANTHER" id="PTHR31374:SF193">
    <property type="entry name" value="OS03G0780350 PROTEIN"/>
    <property type="match status" value="1"/>
</dbReference>
<feature type="region of interest" description="Disordered" evidence="2">
    <location>
        <begin position="92"/>
        <end position="117"/>
    </location>
</feature>
<dbReference type="Proteomes" id="UP001054889">
    <property type="component" value="Unassembled WGS sequence"/>
</dbReference>
<protein>
    <recommendedName>
        <fullName evidence="5">SAUR-like auxin-responsive protein family</fullName>
    </recommendedName>
</protein>
<evidence type="ECO:0000313" key="3">
    <source>
        <dbReference type="EMBL" id="GJN23127.1"/>
    </source>
</evidence>
<comment type="similarity">
    <text evidence="1">Belongs to the ARG7 family.</text>
</comment>
<dbReference type="InterPro" id="IPR003676">
    <property type="entry name" value="SAUR_fam"/>
</dbReference>
<comment type="caution">
    <text evidence="3">The sequence shown here is derived from an EMBL/GenBank/DDBJ whole genome shotgun (WGS) entry which is preliminary data.</text>
</comment>
<evidence type="ECO:0008006" key="5">
    <source>
        <dbReference type="Google" id="ProtNLM"/>
    </source>
</evidence>
<dbReference type="Pfam" id="PF02519">
    <property type="entry name" value="Auxin_inducible"/>
    <property type="match status" value="1"/>
</dbReference>
<evidence type="ECO:0000256" key="2">
    <source>
        <dbReference type="SAM" id="MobiDB-lite"/>
    </source>
</evidence>
<reference evidence="3" key="1">
    <citation type="journal article" date="2018" name="DNA Res.">
        <title>Multiple hybrid de novo genome assembly of finger millet, an orphan allotetraploid crop.</title>
        <authorList>
            <person name="Hatakeyama M."/>
            <person name="Aluri S."/>
            <person name="Balachadran M.T."/>
            <person name="Sivarajan S.R."/>
            <person name="Patrignani A."/>
            <person name="Gruter S."/>
            <person name="Poveda L."/>
            <person name="Shimizu-Inatsugi R."/>
            <person name="Baeten J."/>
            <person name="Francoijs K.J."/>
            <person name="Nataraja K.N."/>
            <person name="Reddy Y.A.N."/>
            <person name="Phadnis S."/>
            <person name="Ravikumar R.L."/>
            <person name="Schlapbach R."/>
            <person name="Sreeman S.M."/>
            <person name="Shimizu K.K."/>
        </authorList>
    </citation>
    <scope>NUCLEOTIDE SEQUENCE</scope>
</reference>
<gene>
    <name evidence="3" type="primary">gb10747</name>
    <name evidence="3" type="ORF">PR202_gb10747</name>
</gene>
<evidence type="ECO:0000313" key="4">
    <source>
        <dbReference type="Proteomes" id="UP001054889"/>
    </source>
</evidence>
<evidence type="ECO:0000256" key="1">
    <source>
        <dbReference type="ARBA" id="ARBA00006974"/>
    </source>
</evidence>
<accession>A0AAV5EKS6</accession>